<dbReference type="GO" id="GO:0015562">
    <property type="term" value="F:efflux transmembrane transporter activity"/>
    <property type="evidence" value="ECO:0007669"/>
    <property type="project" value="TreeGrafter"/>
</dbReference>
<dbReference type="InterPro" id="IPR058625">
    <property type="entry name" value="MdtA-like_BSH"/>
</dbReference>
<dbReference type="Gene3D" id="2.40.50.100">
    <property type="match status" value="1"/>
</dbReference>
<dbReference type="InterPro" id="IPR006143">
    <property type="entry name" value="RND_pump_MFP"/>
</dbReference>
<accession>A0A0A2XD32</accession>
<name>A0A0A2XD32_9PAST</name>
<feature type="coiled-coil region" evidence="2">
    <location>
        <begin position="84"/>
        <end position="111"/>
    </location>
</feature>
<evidence type="ECO:0000259" key="3">
    <source>
        <dbReference type="Pfam" id="PF25876"/>
    </source>
</evidence>
<dbReference type="GO" id="GO:1990281">
    <property type="term" value="C:efflux pump complex"/>
    <property type="evidence" value="ECO:0007669"/>
    <property type="project" value="TreeGrafter"/>
</dbReference>
<keyword evidence="6" id="KW-1185">Reference proteome</keyword>
<evidence type="ECO:0000313" key="5">
    <source>
        <dbReference type="EMBL" id="KGQ30043.1"/>
    </source>
</evidence>
<keyword evidence="2" id="KW-0175">Coiled coil</keyword>
<dbReference type="Gene3D" id="1.10.287.470">
    <property type="entry name" value="Helix hairpin bin"/>
    <property type="match status" value="1"/>
</dbReference>
<gene>
    <name evidence="5" type="ORF">P375_11170</name>
</gene>
<dbReference type="Pfam" id="PF25876">
    <property type="entry name" value="HH_MFP_RND"/>
    <property type="match status" value="1"/>
</dbReference>
<feature type="domain" description="Multidrug resistance protein MdtA-like barrel-sandwich hybrid" evidence="4">
    <location>
        <begin position="44"/>
        <end position="179"/>
    </location>
</feature>
<sequence>MKKSLIFLLLIIIGLSGYYLFQQHQRQAVNESEIRLYGNVDIRDVNLGFKVAGKVEQLLVDEGDQVKAGDLLATLEQKTFQDELILAKAKLADAEAALVQAEKLYQRVQGLIKKNAVSDADYDDVVASRDRALAQVDISKSLVSIAETRLADTKLIAPSDGVVLTRVREKGSVVNAGLPIYAISLQKPVWVRAYVDEPNLGNLYQGQKVTVLTDGSAQYEGQIGFISPQAEFTPKNVESEQLRTELVYRFKVIVENSDNSLRQGMPVTLFINKKVEDK</sequence>
<dbReference type="Pfam" id="PF25917">
    <property type="entry name" value="BSH_RND"/>
    <property type="match status" value="1"/>
</dbReference>
<dbReference type="EMBL" id="JPXY01000059">
    <property type="protein sequence ID" value="KGQ30043.1"/>
    <property type="molecule type" value="Genomic_DNA"/>
</dbReference>
<proteinExistence type="inferred from homology"/>
<dbReference type="NCBIfam" id="TIGR01730">
    <property type="entry name" value="RND_mfp"/>
    <property type="match status" value="1"/>
</dbReference>
<reference evidence="5 6" key="1">
    <citation type="submission" date="2014-08" db="EMBL/GenBank/DDBJ databases">
        <title>Chaperone-usher fimbriae in a diverse selection of Gallibacterium genomes.</title>
        <authorList>
            <person name="Kudirkiene E."/>
            <person name="Bager R.J."/>
            <person name="Johnson T.J."/>
            <person name="Bojesen A.M."/>
        </authorList>
    </citation>
    <scope>NUCLEOTIDE SEQUENCE [LARGE SCALE GENOMIC DNA]</scope>
    <source>
        <strain evidence="5 6">CCM5976</strain>
    </source>
</reference>
<dbReference type="PANTHER" id="PTHR30469">
    <property type="entry name" value="MULTIDRUG RESISTANCE PROTEIN MDTA"/>
    <property type="match status" value="1"/>
</dbReference>
<dbReference type="PANTHER" id="PTHR30469:SF33">
    <property type="entry name" value="SLR1207 PROTEIN"/>
    <property type="match status" value="1"/>
</dbReference>
<organism evidence="5 6">
    <name type="scientific">Gallibacterium genomosp. 2</name>
    <dbReference type="NCBI Taxonomy" id="155517"/>
    <lineage>
        <taxon>Bacteria</taxon>
        <taxon>Pseudomonadati</taxon>
        <taxon>Pseudomonadota</taxon>
        <taxon>Gammaproteobacteria</taxon>
        <taxon>Pasteurellales</taxon>
        <taxon>Pasteurellaceae</taxon>
        <taxon>Gallibacterium</taxon>
    </lineage>
</organism>
<comment type="similarity">
    <text evidence="1">Belongs to the membrane fusion protein (MFP) (TC 8.A.1) family.</text>
</comment>
<dbReference type="AlphaFoldDB" id="A0A0A2XD32"/>
<dbReference type="SUPFAM" id="SSF111369">
    <property type="entry name" value="HlyD-like secretion proteins"/>
    <property type="match status" value="1"/>
</dbReference>
<evidence type="ECO:0000259" key="4">
    <source>
        <dbReference type="Pfam" id="PF25917"/>
    </source>
</evidence>
<dbReference type="Proteomes" id="UP000030418">
    <property type="component" value="Unassembled WGS sequence"/>
</dbReference>
<comment type="caution">
    <text evidence="5">The sequence shown here is derived from an EMBL/GenBank/DDBJ whole genome shotgun (WGS) entry which is preliminary data.</text>
</comment>
<dbReference type="RefSeq" id="WP_039136984.1">
    <property type="nucleotide sequence ID" value="NZ_JPXY01000059.1"/>
</dbReference>
<dbReference type="InterPro" id="IPR058624">
    <property type="entry name" value="MdtA-like_HH"/>
</dbReference>
<dbReference type="Gene3D" id="2.40.30.170">
    <property type="match status" value="1"/>
</dbReference>
<evidence type="ECO:0000256" key="1">
    <source>
        <dbReference type="ARBA" id="ARBA00009477"/>
    </source>
</evidence>
<evidence type="ECO:0000313" key="6">
    <source>
        <dbReference type="Proteomes" id="UP000030418"/>
    </source>
</evidence>
<protein>
    <submittedName>
        <fullName evidence="5">Secretion protein HlyD</fullName>
    </submittedName>
</protein>
<feature type="domain" description="Multidrug resistance protein MdtA-like alpha-helical hairpin" evidence="3">
    <location>
        <begin position="87"/>
        <end position="151"/>
    </location>
</feature>
<evidence type="ECO:0000256" key="2">
    <source>
        <dbReference type="SAM" id="Coils"/>
    </source>
</evidence>